<dbReference type="PANTHER" id="PTHR48090:SF6">
    <property type="entry name" value="SLR5056 PROTEIN"/>
    <property type="match status" value="1"/>
</dbReference>
<dbReference type="EMBL" id="LCNU01000009">
    <property type="protein sequence ID" value="KKU64386.1"/>
    <property type="molecule type" value="Genomic_DNA"/>
</dbReference>
<comment type="caution">
    <text evidence="3">The sequence shown here is derived from an EMBL/GenBank/DDBJ whole genome shotgun (WGS) entry which is preliminary data.</text>
</comment>
<reference evidence="3 4" key="1">
    <citation type="journal article" date="2015" name="Nature">
        <title>rRNA introns, odd ribosomes, and small enigmatic genomes across a large radiation of phyla.</title>
        <authorList>
            <person name="Brown C.T."/>
            <person name="Hug L.A."/>
            <person name="Thomas B.C."/>
            <person name="Sharon I."/>
            <person name="Castelle C.J."/>
            <person name="Singh A."/>
            <person name="Wilkins M.J."/>
            <person name="Williams K.H."/>
            <person name="Banfield J.F."/>
        </authorList>
    </citation>
    <scope>NUCLEOTIDE SEQUENCE [LARGE SCALE GENOMIC DNA]</scope>
</reference>
<dbReference type="InterPro" id="IPR029044">
    <property type="entry name" value="Nucleotide-diphossugar_trans"/>
</dbReference>
<evidence type="ECO:0000313" key="3">
    <source>
        <dbReference type="EMBL" id="KKU64386.1"/>
    </source>
</evidence>
<feature type="domain" description="Glycosyltransferase 2-like" evidence="2">
    <location>
        <begin position="7"/>
        <end position="170"/>
    </location>
</feature>
<evidence type="ECO:0000256" key="1">
    <source>
        <dbReference type="SAM" id="Phobius"/>
    </source>
</evidence>
<dbReference type="InterPro" id="IPR001173">
    <property type="entry name" value="Glyco_trans_2-like"/>
</dbReference>
<dbReference type="STRING" id="1618364.UX86_C0009G0016"/>
<gene>
    <name evidence="3" type="ORF">UX86_C0009G0016</name>
</gene>
<organism evidence="3 4">
    <name type="scientific">Candidatus Amesbacteria bacterium GW2011_GWC1_47_15</name>
    <dbReference type="NCBI Taxonomy" id="1618364"/>
    <lineage>
        <taxon>Bacteria</taxon>
        <taxon>Candidatus Amesiibacteriota</taxon>
    </lineage>
</organism>
<dbReference type="InterPro" id="IPR050256">
    <property type="entry name" value="Glycosyltransferase_2"/>
</dbReference>
<keyword evidence="1" id="KW-0812">Transmembrane</keyword>
<dbReference type="PANTHER" id="PTHR48090">
    <property type="entry name" value="UNDECAPRENYL-PHOSPHATE 4-DEOXY-4-FORMAMIDO-L-ARABINOSE TRANSFERASE-RELATED"/>
    <property type="match status" value="1"/>
</dbReference>
<sequence>MSDQQVTIGIPAHNEAANIGLLLSDLHRQKMSAFSLKQIIVYADGCTDDTARIAAQSYRGKVRVRVGSRRGGIAAGLNYIFRTADTPVLIILNADIRITDARFIENLAQVVASGHDLVSCPALPVPAKGTLEKILWFGHWYKHWVFSRYRAGQNVYTCYGPARAFSRKFYRSFRLPVSVGEDMYSYLYCRFKELKYLHTPRTRVYFRLPSNLINYFYQGHRYLNTFTVMEKYFPGGFIRAHTGITPELFLFFFLGGLVGILRFPFQALLYPGLVIIRRFSRPVNSATADANLWSMAVSSKKVHL</sequence>
<dbReference type="AlphaFoldDB" id="A0A0G1S4S2"/>
<keyword evidence="1" id="KW-1133">Transmembrane helix</keyword>
<keyword evidence="1" id="KW-0472">Membrane</keyword>
<proteinExistence type="predicted"/>
<evidence type="ECO:0000259" key="2">
    <source>
        <dbReference type="Pfam" id="PF00535"/>
    </source>
</evidence>
<dbReference type="SUPFAM" id="SSF53448">
    <property type="entry name" value="Nucleotide-diphospho-sugar transferases"/>
    <property type="match status" value="1"/>
</dbReference>
<protein>
    <recommendedName>
        <fullName evidence="2">Glycosyltransferase 2-like domain-containing protein</fullName>
    </recommendedName>
</protein>
<dbReference type="Pfam" id="PF00535">
    <property type="entry name" value="Glycos_transf_2"/>
    <property type="match status" value="1"/>
</dbReference>
<feature type="transmembrane region" description="Helical" evidence="1">
    <location>
        <begin position="248"/>
        <end position="270"/>
    </location>
</feature>
<evidence type="ECO:0000313" key="4">
    <source>
        <dbReference type="Proteomes" id="UP000034502"/>
    </source>
</evidence>
<accession>A0A0G1S4S2</accession>
<dbReference type="Gene3D" id="3.90.550.10">
    <property type="entry name" value="Spore Coat Polysaccharide Biosynthesis Protein SpsA, Chain A"/>
    <property type="match status" value="1"/>
</dbReference>
<dbReference type="Proteomes" id="UP000034502">
    <property type="component" value="Unassembled WGS sequence"/>
</dbReference>
<name>A0A0G1S4S2_9BACT</name>